<dbReference type="AlphaFoldDB" id="A0A1I7WUR6"/>
<name>A0A1I7WUR6_HETBA</name>
<keyword evidence="1" id="KW-0812">Transmembrane</keyword>
<accession>A0A1I7WUR6</accession>
<evidence type="ECO:0000313" key="3">
    <source>
        <dbReference type="WBParaSite" id="Hba_08878"/>
    </source>
</evidence>
<evidence type="ECO:0000256" key="1">
    <source>
        <dbReference type="SAM" id="Phobius"/>
    </source>
</evidence>
<proteinExistence type="predicted"/>
<reference evidence="3" key="1">
    <citation type="submission" date="2016-11" db="UniProtKB">
        <authorList>
            <consortium name="WormBaseParasite"/>
        </authorList>
    </citation>
    <scope>IDENTIFICATION</scope>
</reference>
<dbReference type="Proteomes" id="UP000095283">
    <property type="component" value="Unplaced"/>
</dbReference>
<keyword evidence="1" id="KW-0472">Membrane</keyword>
<feature type="transmembrane region" description="Helical" evidence="1">
    <location>
        <begin position="24"/>
        <end position="42"/>
    </location>
</feature>
<keyword evidence="2" id="KW-1185">Reference proteome</keyword>
<sequence>MVFRVIRHCCGQLLELPFNKHAKISFYIYLLLFPKPIFLLLFRHETISTETWPTSTNIKPKKVFMITGMILAHNFLPIFRKVKRGERIIIFI</sequence>
<protein>
    <submittedName>
        <fullName evidence="3">Uncharacterized protein</fullName>
    </submittedName>
</protein>
<evidence type="ECO:0000313" key="2">
    <source>
        <dbReference type="Proteomes" id="UP000095283"/>
    </source>
</evidence>
<dbReference type="WBParaSite" id="Hba_08878">
    <property type="protein sequence ID" value="Hba_08878"/>
    <property type="gene ID" value="Hba_08878"/>
</dbReference>
<feature type="transmembrane region" description="Helical" evidence="1">
    <location>
        <begin position="62"/>
        <end position="79"/>
    </location>
</feature>
<organism evidence="2 3">
    <name type="scientific">Heterorhabditis bacteriophora</name>
    <name type="common">Entomopathogenic nematode worm</name>
    <dbReference type="NCBI Taxonomy" id="37862"/>
    <lineage>
        <taxon>Eukaryota</taxon>
        <taxon>Metazoa</taxon>
        <taxon>Ecdysozoa</taxon>
        <taxon>Nematoda</taxon>
        <taxon>Chromadorea</taxon>
        <taxon>Rhabditida</taxon>
        <taxon>Rhabditina</taxon>
        <taxon>Rhabditomorpha</taxon>
        <taxon>Strongyloidea</taxon>
        <taxon>Heterorhabditidae</taxon>
        <taxon>Heterorhabditis</taxon>
    </lineage>
</organism>
<keyword evidence="1" id="KW-1133">Transmembrane helix</keyword>